<comment type="similarity">
    <text evidence="1">Belongs to the ROK (NagC/XylR) family.</text>
</comment>
<comment type="caution">
    <text evidence="2">The sequence shown here is derived from an EMBL/GenBank/DDBJ whole genome shotgun (WGS) entry which is preliminary data.</text>
</comment>
<dbReference type="PANTHER" id="PTHR18964">
    <property type="entry name" value="ROK (REPRESSOR, ORF, KINASE) FAMILY"/>
    <property type="match status" value="1"/>
</dbReference>
<proteinExistence type="inferred from homology"/>
<gene>
    <name evidence="2" type="ORF">IV87_GL000981</name>
</gene>
<dbReference type="AlphaFoldDB" id="A0A0R2K3Q2"/>
<evidence type="ECO:0000313" key="3">
    <source>
        <dbReference type="Proteomes" id="UP000051749"/>
    </source>
</evidence>
<dbReference type="Pfam" id="PF00480">
    <property type="entry name" value="ROK"/>
    <property type="match status" value="1"/>
</dbReference>
<name>A0A0R2K3Q2_9LACO</name>
<evidence type="ECO:0000256" key="1">
    <source>
        <dbReference type="ARBA" id="ARBA00006479"/>
    </source>
</evidence>
<dbReference type="Gene3D" id="3.30.420.40">
    <property type="match status" value="2"/>
</dbReference>
<dbReference type="SUPFAM" id="SSF53067">
    <property type="entry name" value="Actin-like ATPase domain"/>
    <property type="match status" value="1"/>
</dbReference>
<dbReference type="InterPro" id="IPR000600">
    <property type="entry name" value="ROK"/>
</dbReference>
<evidence type="ECO:0000313" key="2">
    <source>
        <dbReference type="EMBL" id="KRN81772.1"/>
    </source>
</evidence>
<sequence length="307" mass="33233">MKEANHMKYYIGLDIGGTTIKYGLVDETGKILEKDAIKTSIKGEEILQNIEKIVKQFKTEQTITAIGVSAPGIVQQDGFMTTGGAIKDFFGINLKQEIEKRTGIITTVENDANAAAFAEQWQGNAVGFHNYYCMVIGTGIGGGLVINDQIYRGGHGMAGEFGMMSVMNVNNDQNLELNSLSFTGATVFGLLNYYNHHSGKPKLTDARVVYDLADKKDEVALASLDFFYTAIAKGIINLMVAVDPEIVLIGGGISVNPKFITGLRAKIADLKSRNSDVRDLTFAEVKPAKLHNDAGIIGAVYRAIQAN</sequence>
<dbReference type="STRING" id="319653.SAMN04487973_1197"/>
<dbReference type="Proteomes" id="UP000051749">
    <property type="component" value="Unassembled WGS sequence"/>
</dbReference>
<organism evidence="2 3">
    <name type="scientific">Pediococcus ethanolidurans</name>
    <dbReference type="NCBI Taxonomy" id="319653"/>
    <lineage>
        <taxon>Bacteria</taxon>
        <taxon>Bacillati</taxon>
        <taxon>Bacillota</taxon>
        <taxon>Bacilli</taxon>
        <taxon>Lactobacillales</taxon>
        <taxon>Lactobacillaceae</taxon>
        <taxon>Pediococcus</taxon>
    </lineage>
</organism>
<dbReference type="CDD" id="cd24152">
    <property type="entry name" value="ASKHA_NBD_ROK-like"/>
    <property type="match status" value="1"/>
</dbReference>
<dbReference type="PATRIC" id="fig|319653.3.peg.992"/>
<reference evidence="2 3" key="1">
    <citation type="journal article" date="2015" name="Genome Announc.">
        <title>Expanding the biotechnology potential of lactobacilli through comparative genomics of 213 strains and associated genera.</title>
        <authorList>
            <person name="Sun Z."/>
            <person name="Harris H.M."/>
            <person name="McCann A."/>
            <person name="Guo C."/>
            <person name="Argimon S."/>
            <person name="Zhang W."/>
            <person name="Yang X."/>
            <person name="Jeffery I.B."/>
            <person name="Cooney J.C."/>
            <person name="Kagawa T.F."/>
            <person name="Liu W."/>
            <person name="Song Y."/>
            <person name="Salvetti E."/>
            <person name="Wrobel A."/>
            <person name="Rasinkangas P."/>
            <person name="Parkhill J."/>
            <person name="Rea M.C."/>
            <person name="O'Sullivan O."/>
            <person name="Ritari J."/>
            <person name="Douillard F.P."/>
            <person name="Paul Ross R."/>
            <person name="Yang R."/>
            <person name="Briner A.E."/>
            <person name="Felis G.E."/>
            <person name="de Vos W.M."/>
            <person name="Barrangou R."/>
            <person name="Klaenhammer T.R."/>
            <person name="Caufield P.W."/>
            <person name="Cui Y."/>
            <person name="Zhang H."/>
            <person name="O'Toole P.W."/>
        </authorList>
    </citation>
    <scope>NUCLEOTIDE SEQUENCE [LARGE SCALE GENOMIC DNA]</scope>
    <source>
        <strain evidence="2 3">DSM 22301</strain>
    </source>
</reference>
<dbReference type="PANTHER" id="PTHR18964:SF165">
    <property type="entry name" value="BETA-GLUCOSIDE KINASE"/>
    <property type="match status" value="1"/>
</dbReference>
<dbReference type="InterPro" id="IPR043129">
    <property type="entry name" value="ATPase_NBD"/>
</dbReference>
<accession>A0A0R2K3Q2</accession>
<dbReference type="EMBL" id="JQBY01000020">
    <property type="protein sequence ID" value="KRN81772.1"/>
    <property type="molecule type" value="Genomic_DNA"/>
</dbReference>
<protein>
    <submittedName>
        <fullName evidence="2">BglK protein</fullName>
    </submittedName>
</protein>